<accession>A0A9P1H3B2</accession>
<dbReference type="GO" id="GO:0008270">
    <property type="term" value="F:zinc ion binding"/>
    <property type="evidence" value="ECO:0007669"/>
    <property type="project" value="InterPro"/>
</dbReference>
<keyword evidence="4" id="KW-0560">Oxidoreductase</keyword>
<keyword evidence="3" id="KW-0862">Zinc</keyword>
<proteinExistence type="predicted"/>
<sequence length="134" mass="14399">MSRTTALVLSEVNGPFELRDIKLDALLPDEALIEIHATGICHTDISFANGTMPCEDGAVLGHEGGGVVLQVGSNVTTVAPGDKVLMSFSHCETCGPCQSGHPAYCYDFNQRNFPGSRSDGTRALLRRRRRQAPV</sequence>
<evidence type="ECO:0000313" key="6">
    <source>
        <dbReference type="EMBL" id="CAI4215872.1"/>
    </source>
</evidence>
<dbReference type="GO" id="GO:0005737">
    <property type="term" value="C:cytoplasm"/>
    <property type="evidence" value="ECO:0007669"/>
    <property type="project" value="TreeGrafter"/>
</dbReference>
<evidence type="ECO:0000259" key="5">
    <source>
        <dbReference type="Pfam" id="PF08240"/>
    </source>
</evidence>
<keyword evidence="2" id="KW-0479">Metal-binding</keyword>
<evidence type="ECO:0000256" key="4">
    <source>
        <dbReference type="ARBA" id="ARBA00023002"/>
    </source>
</evidence>
<gene>
    <name evidence="6" type="ORF">PPNO1_LOCUS5546</name>
</gene>
<dbReference type="SUPFAM" id="SSF50129">
    <property type="entry name" value="GroES-like"/>
    <property type="match status" value="1"/>
</dbReference>
<keyword evidence="7" id="KW-1185">Reference proteome</keyword>
<dbReference type="Gene3D" id="3.90.180.10">
    <property type="entry name" value="Medium-chain alcohol dehydrogenases, catalytic domain"/>
    <property type="match status" value="1"/>
</dbReference>
<dbReference type="PANTHER" id="PTHR42940">
    <property type="entry name" value="ALCOHOL DEHYDROGENASE 1-RELATED"/>
    <property type="match status" value="1"/>
</dbReference>
<dbReference type="InterPro" id="IPR013154">
    <property type="entry name" value="ADH-like_N"/>
</dbReference>
<dbReference type="InterPro" id="IPR002328">
    <property type="entry name" value="ADH_Zn_CS"/>
</dbReference>
<dbReference type="EMBL" id="CALLCH030000013">
    <property type="protein sequence ID" value="CAI4215872.1"/>
    <property type="molecule type" value="Genomic_DNA"/>
</dbReference>
<dbReference type="PANTHER" id="PTHR42940:SF8">
    <property type="entry name" value="VACUOLAR PROTEIN SORTING-ASSOCIATED PROTEIN 11"/>
    <property type="match status" value="1"/>
</dbReference>
<organism evidence="6 7">
    <name type="scientific">Parascedosporium putredinis</name>
    <dbReference type="NCBI Taxonomy" id="1442378"/>
    <lineage>
        <taxon>Eukaryota</taxon>
        <taxon>Fungi</taxon>
        <taxon>Dikarya</taxon>
        <taxon>Ascomycota</taxon>
        <taxon>Pezizomycotina</taxon>
        <taxon>Sordariomycetes</taxon>
        <taxon>Hypocreomycetidae</taxon>
        <taxon>Microascales</taxon>
        <taxon>Microascaceae</taxon>
        <taxon>Parascedosporium</taxon>
    </lineage>
</organism>
<evidence type="ECO:0000256" key="3">
    <source>
        <dbReference type="ARBA" id="ARBA00022833"/>
    </source>
</evidence>
<name>A0A9P1H3B2_9PEZI</name>
<evidence type="ECO:0000313" key="7">
    <source>
        <dbReference type="Proteomes" id="UP000838763"/>
    </source>
</evidence>
<dbReference type="AlphaFoldDB" id="A0A9P1H3B2"/>
<evidence type="ECO:0000256" key="2">
    <source>
        <dbReference type="ARBA" id="ARBA00022723"/>
    </source>
</evidence>
<dbReference type="Pfam" id="PF08240">
    <property type="entry name" value="ADH_N"/>
    <property type="match status" value="1"/>
</dbReference>
<protein>
    <recommendedName>
        <fullName evidence="5">Alcohol dehydrogenase-like N-terminal domain-containing protein</fullName>
    </recommendedName>
</protein>
<comment type="cofactor">
    <cofactor evidence="1">
        <name>Zn(2+)</name>
        <dbReference type="ChEBI" id="CHEBI:29105"/>
    </cofactor>
</comment>
<reference evidence="6" key="1">
    <citation type="submission" date="2022-11" db="EMBL/GenBank/DDBJ databases">
        <authorList>
            <person name="Scott C."/>
            <person name="Bruce N."/>
        </authorList>
    </citation>
    <scope>NUCLEOTIDE SEQUENCE</scope>
</reference>
<feature type="domain" description="Alcohol dehydrogenase-like N-terminal" evidence="5">
    <location>
        <begin position="28"/>
        <end position="120"/>
    </location>
</feature>
<dbReference type="OrthoDB" id="1560166at2759"/>
<comment type="caution">
    <text evidence="6">The sequence shown here is derived from an EMBL/GenBank/DDBJ whole genome shotgun (WGS) entry which is preliminary data.</text>
</comment>
<dbReference type="PROSITE" id="PS00059">
    <property type="entry name" value="ADH_ZINC"/>
    <property type="match status" value="1"/>
</dbReference>
<dbReference type="GO" id="GO:0004022">
    <property type="term" value="F:alcohol dehydrogenase (NAD+) activity"/>
    <property type="evidence" value="ECO:0007669"/>
    <property type="project" value="TreeGrafter"/>
</dbReference>
<evidence type="ECO:0000256" key="1">
    <source>
        <dbReference type="ARBA" id="ARBA00001947"/>
    </source>
</evidence>
<dbReference type="InterPro" id="IPR011032">
    <property type="entry name" value="GroES-like_sf"/>
</dbReference>
<dbReference type="Proteomes" id="UP000838763">
    <property type="component" value="Unassembled WGS sequence"/>
</dbReference>